<evidence type="ECO:0000256" key="5">
    <source>
        <dbReference type="ARBA" id="ARBA00022989"/>
    </source>
</evidence>
<reference evidence="8 9" key="1">
    <citation type="submission" date="2017-08" db="EMBL/GenBank/DDBJ databases">
        <title>Harnessing the power of phylogenomics to disentangle the directionality and signatures of interkingdom host jumping in the parasitic fungal genus Tolypocladium.</title>
        <authorList>
            <person name="Quandt C.A."/>
            <person name="Patterson W."/>
            <person name="Spatafora J.W."/>
        </authorList>
    </citation>
    <scope>NUCLEOTIDE SEQUENCE [LARGE SCALE GENOMIC DNA]</scope>
    <source>
        <strain evidence="8 9">CBS 113982</strain>
    </source>
</reference>
<keyword evidence="5 7" id="KW-1133">Transmembrane helix</keyword>
<keyword evidence="4 7" id="KW-0812">Transmembrane</keyword>
<dbReference type="InterPro" id="IPR036259">
    <property type="entry name" value="MFS_trans_sf"/>
</dbReference>
<comment type="subcellular location">
    <subcellularLocation>
        <location evidence="1">Cell membrane</location>
        <topology evidence="1">Multi-pass membrane protein</topology>
    </subcellularLocation>
</comment>
<dbReference type="PANTHER" id="PTHR23502">
    <property type="entry name" value="MAJOR FACILITATOR SUPERFAMILY"/>
    <property type="match status" value="1"/>
</dbReference>
<dbReference type="PANTHER" id="PTHR23502:SF186">
    <property type="entry name" value="MAJOR FACILITATOR SUPERFAMILY (MFS) PROFILE DOMAIN-CONTAINING PROTEIN"/>
    <property type="match status" value="1"/>
</dbReference>
<evidence type="ECO:0000256" key="3">
    <source>
        <dbReference type="ARBA" id="ARBA00022475"/>
    </source>
</evidence>
<evidence type="ECO:0000256" key="7">
    <source>
        <dbReference type="SAM" id="Phobius"/>
    </source>
</evidence>
<dbReference type="Gene3D" id="1.20.1250.20">
    <property type="entry name" value="MFS general substrate transporter like domains"/>
    <property type="match status" value="1"/>
</dbReference>
<dbReference type="EMBL" id="NRSZ01000279">
    <property type="protein sequence ID" value="PNY28324.1"/>
    <property type="molecule type" value="Genomic_DNA"/>
</dbReference>
<keyword evidence="2" id="KW-0813">Transport</keyword>
<dbReference type="STRING" id="45235.A0A2K3QLA5"/>
<protein>
    <submittedName>
        <fullName evidence="8">Transporter</fullName>
    </submittedName>
</protein>
<dbReference type="SUPFAM" id="SSF103473">
    <property type="entry name" value="MFS general substrate transporter"/>
    <property type="match status" value="1"/>
</dbReference>
<organism evidence="8 9">
    <name type="scientific">Tolypocladium capitatum</name>
    <dbReference type="NCBI Taxonomy" id="45235"/>
    <lineage>
        <taxon>Eukaryota</taxon>
        <taxon>Fungi</taxon>
        <taxon>Dikarya</taxon>
        <taxon>Ascomycota</taxon>
        <taxon>Pezizomycotina</taxon>
        <taxon>Sordariomycetes</taxon>
        <taxon>Hypocreomycetidae</taxon>
        <taxon>Hypocreales</taxon>
        <taxon>Ophiocordycipitaceae</taxon>
        <taxon>Tolypocladium</taxon>
    </lineage>
</organism>
<dbReference type="Proteomes" id="UP000236621">
    <property type="component" value="Unassembled WGS sequence"/>
</dbReference>
<evidence type="ECO:0000256" key="6">
    <source>
        <dbReference type="ARBA" id="ARBA00023136"/>
    </source>
</evidence>
<dbReference type="AlphaFoldDB" id="A0A2K3QLA5"/>
<feature type="non-terminal residue" evidence="8">
    <location>
        <position position="1"/>
    </location>
</feature>
<keyword evidence="9" id="KW-1185">Reference proteome</keyword>
<name>A0A2K3QLA5_9HYPO</name>
<evidence type="ECO:0000256" key="1">
    <source>
        <dbReference type="ARBA" id="ARBA00004651"/>
    </source>
</evidence>
<comment type="caution">
    <text evidence="8">The sequence shown here is derived from an EMBL/GenBank/DDBJ whole genome shotgun (WGS) entry which is preliminary data.</text>
</comment>
<evidence type="ECO:0000313" key="9">
    <source>
        <dbReference type="Proteomes" id="UP000236621"/>
    </source>
</evidence>
<proteinExistence type="predicted"/>
<gene>
    <name evidence="8" type="ORF">TCAP_01759</name>
</gene>
<evidence type="ECO:0000256" key="2">
    <source>
        <dbReference type="ARBA" id="ARBA00022448"/>
    </source>
</evidence>
<keyword evidence="6 7" id="KW-0472">Membrane</keyword>
<sequence length="254" mass="28238">LFVHESYPYVLLKRKTERLRKKSGNPSLRSALDTERRRCLSLSLYVAVVCSYLYLCFTTFPRVFGGQYGSGSGSSGLATMGLGVGSLAGVIFCGAVSDKPSNYLTDKIGGEPRSENRLPTLAVGGVCVPIGLFWYGRTGEQDALDSAHHGNRLPRCWYDDHIYGHRHVPRRCIYRLCSLGDGCEHHFPLSLRSPAAPRWQRHVHRARSRLGSFGPWFHFRCLHSPSFHLLPLRPAGSRDQGLQSGILNNLQGSA</sequence>
<evidence type="ECO:0000313" key="8">
    <source>
        <dbReference type="EMBL" id="PNY28324.1"/>
    </source>
</evidence>
<dbReference type="GO" id="GO:0005886">
    <property type="term" value="C:plasma membrane"/>
    <property type="evidence" value="ECO:0007669"/>
    <property type="project" value="UniProtKB-SubCell"/>
</dbReference>
<feature type="transmembrane region" description="Helical" evidence="7">
    <location>
        <begin position="76"/>
        <end position="97"/>
    </location>
</feature>
<keyword evidence="3" id="KW-1003">Cell membrane</keyword>
<feature type="transmembrane region" description="Helical" evidence="7">
    <location>
        <begin position="42"/>
        <end position="64"/>
    </location>
</feature>
<dbReference type="GO" id="GO:0022857">
    <property type="term" value="F:transmembrane transporter activity"/>
    <property type="evidence" value="ECO:0007669"/>
    <property type="project" value="TreeGrafter"/>
</dbReference>
<accession>A0A2K3QLA5</accession>
<evidence type="ECO:0000256" key="4">
    <source>
        <dbReference type="ARBA" id="ARBA00022692"/>
    </source>
</evidence>